<feature type="compositionally biased region" description="Polar residues" evidence="1">
    <location>
        <begin position="1001"/>
        <end position="1018"/>
    </location>
</feature>
<dbReference type="EMBL" id="OB792814">
    <property type="protein sequence ID" value="CAD7424609.1"/>
    <property type="molecule type" value="Genomic_DNA"/>
</dbReference>
<name>A0A7R9DZK0_9NEOP</name>
<dbReference type="AlphaFoldDB" id="A0A7R9DZK0"/>
<dbReference type="GO" id="GO:0007274">
    <property type="term" value="P:neuromuscular synaptic transmission"/>
    <property type="evidence" value="ECO:0007669"/>
    <property type="project" value="TreeGrafter"/>
</dbReference>
<feature type="compositionally biased region" description="Basic and acidic residues" evidence="1">
    <location>
        <begin position="939"/>
        <end position="959"/>
    </location>
</feature>
<dbReference type="GO" id="GO:0031594">
    <property type="term" value="C:neuromuscular junction"/>
    <property type="evidence" value="ECO:0007669"/>
    <property type="project" value="TreeGrafter"/>
</dbReference>
<sequence length="1083" mass="122168">MSRQDSKILIGPENPYVDNCVLNWGKKVPKENDGETVPEAAPAIDNWEEVTSDTAISDVDFVSVDEDVEVCGEVIDTNIVAKVLNNNIQAKDGASADEEYNSSVFQERLIPSAAEAMDHIQELRDFFESFNNSNYAKFLKTLHSEQVTKLQAKNQHECDLLEDIRAHHVIKFLLCDFIVTRSKSRQPVVEWVCNPPILPAWRAFSGIRGLHCQNFTLKRSAIEKSYSEALLKISSAFLNKKIPNIPDIKTEGSEEKWGTAYSNDLKNVNDVNYLEISKSFYETGKPFWKALPEYHNRAGVWHEARPCQNITIEQESGNEARPYRTGLQPNSRNMWNVWRTVLEENEKLARARLAAVEVFHQQIADDAKFLRSNKVQTAKKCVDQIVVIQKELQTCVQDVDKTKKFYFDEEHTAHDVRDKARDIEENECGNQALHEISIQSKQRSSRVSERNEVIPPTSELYVVETKIVGRLKKKKGSFFQSITSLQKNSAKVTSKREALEEKSTGARNDYLLSLASANAHQTRYFVVDLQSTMQTMESCVFEKVAEYLTLIGRTELLTCSATQNSFGRIRDQAQQVITPLLPFLVSGTVTPLLSLLVSDTVTPLLPLIVSGTVNPLLPLLVPGTVTPLLPLPVSGTVTPLLPLPVWYNNPILTREYNLQCLYLFYPVLKQHIQYEFEPCDNDTISRITAEHPSVVQSLSKEAKRWATRISRENINAREYTRRLQVFQGLRDSGQKCLSQPTPMNVTTQCYVTLPLWTSLPSAMSPYPCGRHYPVLCHPTPVDVTTQCYVTLPLWTSLPSVLSPNHYERHYPVLCQPTPMNVDPNDQNGPDLEMKIEELKHNIRRSETAKMKAEARIECLRQGGDNSVFSLLFTPLLLMQSRVTVNVDEWLQDVDNLSVQDMQRSASALSVRTDASGAGEAPSSDSLYDSDFDVGSEVTPMERPDSVELVRDEETDRQDAAEVDAMVEQERQRLEQLTAGWDDPTQVDWGHAEEESFTQATATTVGSETDADSLQQQTPGAAPDTPGMDIVLSYKCIALYNYTVDVSMGDRWGELLLKGPGKYGFFKPPGDDEFVDQKESLYDR</sequence>
<feature type="region of interest" description="Disordered" evidence="1">
    <location>
        <begin position="1001"/>
        <end position="1026"/>
    </location>
</feature>
<reference evidence="2" key="1">
    <citation type="submission" date="2020-11" db="EMBL/GenBank/DDBJ databases">
        <authorList>
            <person name="Tran Van P."/>
        </authorList>
    </citation>
    <scope>NUCLEOTIDE SEQUENCE</scope>
</reference>
<accession>A0A7R9DZK0</accession>
<gene>
    <name evidence="2" type="ORF">TMSB3V08_LOCUS1547</name>
</gene>
<proteinExistence type="predicted"/>
<evidence type="ECO:0000313" key="2">
    <source>
        <dbReference type="EMBL" id="CAD7424609.1"/>
    </source>
</evidence>
<protein>
    <submittedName>
        <fullName evidence="2">Uncharacterized protein</fullName>
    </submittedName>
</protein>
<dbReference type="PANTHER" id="PTHR15735">
    <property type="entry name" value="FCH AND DOUBLE SH3 DOMAINS PROTEIN"/>
    <property type="match status" value="1"/>
</dbReference>
<evidence type="ECO:0000256" key="1">
    <source>
        <dbReference type="SAM" id="MobiDB-lite"/>
    </source>
</evidence>
<dbReference type="SUPFAM" id="SSF103657">
    <property type="entry name" value="BAR/IMD domain-like"/>
    <property type="match status" value="1"/>
</dbReference>
<feature type="region of interest" description="Disordered" evidence="1">
    <location>
        <begin position="908"/>
        <end position="959"/>
    </location>
</feature>
<dbReference type="Gene3D" id="1.20.1270.60">
    <property type="entry name" value="Arfaptin homology (AH) domain/BAR domain"/>
    <property type="match status" value="1"/>
</dbReference>
<organism evidence="2">
    <name type="scientific">Timema monikensis</name>
    <dbReference type="NCBI Taxonomy" id="170555"/>
    <lineage>
        <taxon>Eukaryota</taxon>
        <taxon>Metazoa</taxon>
        <taxon>Ecdysozoa</taxon>
        <taxon>Arthropoda</taxon>
        <taxon>Hexapoda</taxon>
        <taxon>Insecta</taxon>
        <taxon>Pterygota</taxon>
        <taxon>Neoptera</taxon>
        <taxon>Polyneoptera</taxon>
        <taxon>Phasmatodea</taxon>
        <taxon>Timematodea</taxon>
        <taxon>Timematoidea</taxon>
        <taxon>Timematidae</taxon>
        <taxon>Timema</taxon>
    </lineage>
</organism>
<dbReference type="GO" id="GO:0030833">
    <property type="term" value="P:regulation of actin filament polymerization"/>
    <property type="evidence" value="ECO:0007669"/>
    <property type="project" value="TreeGrafter"/>
</dbReference>
<dbReference type="InterPro" id="IPR027267">
    <property type="entry name" value="AH/BAR_dom_sf"/>
</dbReference>
<dbReference type="GO" id="GO:0055037">
    <property type="term" value="C:recycling endosome"/>
    <property type="evidence" value="ECO:0007669"/>
    <property type="project" value="TreeGrafter"/>
</dbReference>
<dbReference type="PANTHER" id="PTHR15735:SF21">
    <property type="entry name" value="PROTEIN NERVOUS WRECK"/>
    <property type="match status" value="1"/>
</dbReference>